<dbReference type="RefSeq" id="XP_022672930.1">
    <property type="nucleotide sequence ID" value="XM_022817195.1"/>
</dbReference>
<evidence type="ECO:0000256" key="8">
    <source>
        <dbReference type="ARBA" id="ARBA00023180"/>
    </source>
</evidence>
<dbReference type="GO" id="GO:0050906">
    <property type="term" value="P:detection of stimulus involved in sensory perception"/>
    <property type="evidence" value="ECO:0007669"/>
    <property type="project" value="UniProtKB-ARBA"/>
</dbReference>
<dbReference type="OMA" id="WEVWLLA"/>
<dbReference type="InParanoid" id="A0A7M7KW68"/>
<dbReference type="GeneID" id="111255330"/>
<evidence type="ECO:0000256" key="3">
    <source>
        <dbReference type="ARBA" id="ARBA00022475"/>
    </source>
</evidence>
<feature type="transmembrane region" description="Helical" evidence="9">
    <location>
        <begin position="122"/>
        <end position="150"/>
    </location>
</feature>
<dbReference type="InterPro" id="IPR052192">
    <property type="entry name" value="Insect_Ionotropic_Sensory_Rcpt"/>
</dbReference>
<dbReference type="GO" id="GO:0005886">
    <property type="term" value="C:plasma membrane"/>
    <property type="evidence" value="ECO:0007669"/>
    <property type="project" value="UniProtKB-SubCell"/>
</dbReference>
<proteinExistence type="inferred from homology"/>
<dbReference type="FunCoup" id="A0A7M7KW68">
    <property type="interactions" value="4"/>
</dbReference>
<sequence>MPLNASTILRVASFVYYPYQSFEAPGINVPVKGFNGHVLRAICRSLQLTYEIIESKAWGLQKNDGSWTGAMGRIERDEADMTLCPTNPTAPKMLVGEQTFPLHPIELLILNGRKTRHDQNMFGILFTFDGSVWAVLVFSLLLMALLMTLLHYTISRISPWIRYQGPSTTYISYVFMLTQNTFNEGTAHPPPKKNSISLLWMSWLLSIPIILMSAFAGQLKASMMFKPEKPKIHNLLDLYNSQHDVYLAKDSAGESALKAHPARYVQKMYARILSDKTYGTAERIIQDDVLDMVLNDRASIITSRPAEAMVAERKCSVIEQGDFYISERPVRAFNAVYHLNYRLSLDLRRNIQDRIGWLADSGLLDRWWKEIAGAWNGCSRGDPLDLNALSISDFQMIACFWLLGISIASVLFVVERRTCVSGCAKLCKRNLSCHGE</sequence>
<organism evidence="11 12">
    <name type="scientific">Varroa destructor</name>
    <name type="common">Honeybee mite</name>
    <dbReference type="NCBI Taxonomy" id="109461"/>
    <lineage>
        <taxon>Eukaryota</taxon>
        <taxon>Metazoa</taxon>
        <taxon>Ecdysozoa</taxon>
        <taxon>Arthropoda</taxon>
        <taxon>Chelicerata</taxon>
        <taxon>Arachnida</taxon>
        <taxon>Acari</taxon>
        <taxon>Parasitiformes</taxon>
        <taxon>Mesostigmata</taxon>
        <taxon>Gamasina</taxon>
        <taxon>Dermanyssoidea</taxon>
        <taxon>Varroidae</taxon>
        <taxon>Varroa</taxon>
    </lineage>
</organism>
<dbReference type="Gene3D" id="3.40.190.10">
    <property type="entry name" value="Periplasmic binding protein-like II"/>
    <property type="match status" value="1"/>
</dbReference>
<evidence type="ECO:0000256" key="5">
    <source>
        <dbReference type="ARBA" id="ARBA00022989"/>
    </source>
</evidence>
<dbReference type="InterPro" id="IPR001320">
    <property type="entry name" value="Iontro_rcpt_C"/>
</dbReference>
<keyword evidence="4 9" id="KW-0812">Transmembrane</keyword>
<evidence type="ECO:0000256" key="4">
    <source>
        <dbReference type="ARBA" id="ARBA00022692"/>
    </source>
</evidence>
<feature type="domain" description="Ionotropic glutamate receptor C-terminal" evidence="10">
    <location>
        <begin position="131"/>
        <end position="395"/>
    </location>
</feature>
<feature type="transmembrane region" description="Helical" evidence="9">
    <location>
        <begin position="198"/>
        <end position="219"/>
    </location>
</feature>
<evidence type="ECO:0000313" key="11">
    <source>
        <dbReference type="EnsemblMetazoa" id="XP_022672930"/>
    </source>
</evidence>
<dbReference type="GO" id="GO:0015276">
    <property type="term" value="F:ligand-gated monoatomic ion channel activity"/>
    <property type="evidence" value="ECO:0007669"/>
    <property type="project" value="InterPro"/>
</dbReference>
<evidence type="ECO:0000259" key="10">
    <source>
        <dbReference type="Pfam" id="PF00060"/>
    </source>
</evidence>
<keyword evidence="3" id="KW-1003">Cell membrane</keyword>
<keyword evidence="12" id="KW-1185">Reference proteome</keyword>
<dbReference type="SUPFAM" id="SSF53850">
    <property type="entry name" value="Periplasmic binding protein-like II"/>
    <property type="match status" value="1"/>
</dbReference>
<dbReference type="Proteomes" id="UP000594260">
    <property type="component" value="Unplaced"/>
</dbReference>
<dbReference type="OrthoDB" id="6485082at2759"/>
<keyword evidence="8" id="KW-0325">Glycoprotein</keyword>
<keyword evidence="6 9" id="KW-0472">Membrane</keyword>
<evidence type="ECO:0000256" key="9">
    <source>
        <dbReference type="SAM" id="Phobius"/>
    </source>
</evidence>
<dbReference type="PANTHER" id="PTHR42643">
    <property type="entry name" value="IONOTROPIC RECEPTOR 20A-RELATED"/>
    <property type="match status" value="1"/>
</dbReference>
<evidence type="ECO:0000313" key="12">
    <source>
        <dbReference type="Proteomes" id="UP000594260"/>
    </source>
</evidence>
<accession>A0A7M7KW68</accession>
<evidence type="ECO:0000256" key="1">
    <source>
        <dbReference type="ARBA" id="ARBA00004651"/>
    </source>
</evidence>
<dbReference type="Pfam" id="PF00060">
    <property type="entry name" value="Lig_chan"/>
    <property type="match status" value="1"/>
</dbReference>
<keyword evidence="5 9" id="KW-1133">Transmembrane helix</keyword>
<comment type="subcellular location">
    <subcellularLocation>
        <location evidence="1">Cell membrane</location>
        <topology evidence="1">Multi-pass membrane protein</topology>
    </subcellularLocation>
</comment>
<keyword evidence="7" id="KW-0675">Receptor</keyword>
<reference evidence="11" key="1">
    <citation type="submission" date="2021-01" db="UniProtKB">
        <authorList>
            <consortium name="EnsemblMetazoa"/>
        </authorList>
    </citation>
    <scope>IDENTIFICATION</scope>
</reference>
<dbReference type="PANTHER" id="PTHR42643:SF38">
    <property type="entry name" value="IONOTROPIC RECEPTOR 100A"/>
    <property type="match status" value="1"/>
</dbReference>
<feature type="transmembrane region" description="Helical" evidence="9">
    <location>
        <begin position="394"/>
        <end position="414"/>
    </location>
</feature>
<evidence type="ECO:0000256" key="6">
    <source>
        <dbReference type="ARBA" id="ARBA00023136"/>
    </source>
</evidence>
<evidence type="ECO:0000256" key="7">
    <source>
        <dbReference type="ARBA" id="ARBA00023170"/>
    </source>
</evidence>
<dbReference type="KEGG" id="vde:111255330"/>
<dbReference type="Gene3D" id="1.10.287.70">
    <property type="match status" value="1"/>
</dbReference>
<dbReference type="AlphaFoldDB" id="A0A7M7KW68"/>
<comment type="similarity">
    <text evidence="2">Belongs to the glutamate-gated ion channel (TC 1.A.10.1) family.</text>
</comment>
<dbReference type="EnsemblMetazoa" id="XM_022817195">
    <property type="protein sequence ID" value="XP_022672930"/>
    <property type="gene ID" value="LOC111255330"/>
</dbReference>
<evidence type="ECO:0000256" key="2">
    <source>
        <dbReference type="ARBA" id="ARBA00008685"/>
    </source>
</evidence>
<name>A0A7M7KW68_VARDE</name>
<protein>
    <recommendedName>
        <fullName evidence="10">Ionotropic glutamate receptor C-terminal domain-containing protein</fullName>
    </recommendedName>
</protein>